<comment type="caution">
    <text evidence="2">The sequence shown here is derived from an EMBL/GenBank/DDBJ whole genome shotgun (WGS) entry which is preliminary data.</text>
</comment>
<keyword evidence="1" id="KW-1133">Transmembrane helix</keyword>
<sequence>MKDLRIVGVFVSLSMAIWIFTSFIIAALPFIGFEKFINTALHLHPGDIIFAALPLAAIYVKGTTQPINTARGLKLAVIALIFLLPLSVLAESLKTWAVILSLHKVGYFSILPADPTLLVVSGRSLFVTAVVTLIGLTLIFPARVKRLLRN</sequence>
<name>A0A7Z0E5S5_RHILE</name>
<accession>A0A7Z0E5S5</accession>
<proteinExistence type="predicted"/>
<feature type="transmembrane region" description="Helical" evidence="1">
    <location>
        <begin position="7"/>
        <end position="31"/>
    </location>
</feature>
<feature type="transmembrane region" description="Helical" evidence="1">
    <location>
        <begin position="43"/>
        <end position="60"/>
    </location>
</feature>
<feature type="transmembrane region" description="Helical" evidence="1">
    <location>
        <begin position="72"/>
        <end position="90"/>
    </location>
</feature>
<keyword evidence="1" id="KW-0812">Transmembrane</keyword>
<reference evidence="2 3" key="1">
    <citation type="submission" date="2020-07" db="EMBL/GenBank/DDBJ databases">
        <title>Genomic Encyclopedia of Type Strains, Phase IV (KMG-V): Genome sequencing to study the core and pangenomes of soil and plant-associated prokaryotes.</title>
        <authorList>
            <person name="Whitman W."/>
        </authorList>
    </citation>
    <scope>NUCLEOTIDE SEQUENCE [LARGE SCALE GENOMIC DNA]</scope>
    <source>
        <strain evidence="2 3">SEMIA 4052</strain>
    </source>
</reference>
<dbReference type="RefSeq" id="WP_041672211.1">
    <property type="nucleotide sequence ID" value="NZ_JACBZV010000027.1"/>
</dbReference>
<keyword evidence="1" id="KW-0472">Membrane</keyword>
<evidence type="ECO:0000256" key="1">
    <source>
        <dbReference type="SAM" id="Phobius"/>
    </source>
</evidence>
<evidence type="ECO:0000313" key="2">
    <source>
        <dbReference type="EMBL" id="NYJ15466.1"/>
    </source>
</evidence>
<dbReference type="AlphaFoldDB" id="A0A7Z0E5S5"/>
<dbReference type="Proteomes" id="UP000535276">
    <property type="component" value="Unassembled WGS sequence"/>
</dbReference>
<dbReference type="EMBL" id="JACBZV010000027">
    <property type="protein sequence ID" value="NYJ15466.1"/>
    <property type="molecule type" value="Genomic_DNA"/>
</dbReference>
<gene>
    <name evidence="2" type="ORF">GGI64_006578</name>
</gene>
<protein>
    <submittedName>
        <fullName evidence="2">Uncharacterized protein</fullName>
    </submittedName>
</protein>
<feature type="transmembrane region" description="Helical" evidence="1">
    <location>
        <begin position="125"/>
        <end position="144"/>
    </location>
</feature>
<organism evidence="2 3">
    <name type="scientific">Rhizobium leguminosarum</name>
    <dbReference type="NCBI Taxonomy" id="384"/>
    <lineage>
        <taxon>Bacteria</taxon>
        <taxon>Pseudomonadati</taxon>
        <taxon>Pseudomonadota</taxon>
        <taxon>Alphaproteobacteria</taxon>
        <taxon>Hyphomicrobiales</taxon>
        <taxon>Rhizobiaceae</taxon>
        <taxon>Rhizobium/Agrobacterium group</taxon>
        <taxon>Rhizobium</taxon>
    </lineage>
</organism>
<evidence type="ECO:0000313" key="3">
    <source>
        <dbReference type="Proteomes" id="UP000535276"/>
    </source>
</evidence>